<dbReference type="AlphaFoldDB" id="A0AAW1RLK1"/>
<evidence type="ECO:0008006" key="4">
    <source>
        <dbReference type="Google" id="ProtNLM"/>
    </source>
</evidence>
<dbReference type="Proteomes" id="UP001485043">
    <property type="component" value="Unassembled WGS sequence"/>
</dbReference>
<proteinExistence type="predicted"/>
<comment type="caution">
    <text evidence="2">The sequence shown here is derived from an EMBL/GenBank/DDBJ whole genome shotgun (WGS) entry which is preliminary data.</text>
</comment>
<keyword evidence="1" id="KW-0732">Signal</keyword>
<sequence>MKGVSVAATFLCLSTLQLAAKGLAREVDIVIYADERPGVSRKAGFGLLKSLVKVEDECDASCPVGSYSEAGRCVLCPPGYFSAQPGASRCKQCFPG</sequence>
<dbReference type="InterPro" id="IPR009030">
    <property type="entry name" value="Growth_fac_rcpt_cys_sf"/>
</dbReference>
<organism evidence="2 3">
    <name type="scientific">Apatococcus fuscideae</name>
    <dbReference type="NCBI Taxonomy" id="2026836"/>
    <lineage>
        <taxon>Eukaryota</taxon>
        <taxon>Viridiplantae</taxon>
        <taxon>Chlorophyta</taxon>
        <taxon>core chlorophytes</taxon>
        <taxon>Trebouxiophyceae</taxon>
        <taxon>Chlorellales</taxon>
        <taxon>Chlorellaceae</taxon>
        <taxon>Apatococcus</taxon>
    </lineage>
</organism>
<evidence type="ECO:0000256" key="1">
    <source>
        <dbReference type="SAM" id="SignalP"/>
    </source>
</evidence>
<dbReference type="SUPFAM" id="SSF57184">
    <property type="entry name" value="Growth factor receptor domain"/>
    <property type="match status" value="1"/>
</dbReference>
<reference evidence="2 3" key="1">
    <citation type="journal article" date="2024" name="Nat. Commun.">
        <title>Phylogenomics reveals the evolutionary origins of lichenization in chlorophyte algae.</title>
        <authorList>
            <person name="Puginier C."/>
            <person name="Libourel C."/>
            <person name="Otte J."/>
            <person name="Skaloud P."/>
            <person name="Haon M."/>
            <person name="Grisel S."/>
            <person name="Petersen M."/>
            <person name="Berrin J.G."/>
            <person name="Delaux P.M."/>
            <person name="Dal Grande F."/>
            <person name="Keller J."/>
        </authorList>
    </citation>
    <scope>NUCLEOTIDE SEQUENCE [LARGE SCALE GENOMIC DNA]</scope>
    <source>
        <strain evidence="2 3">SAG 2523</strain>
    </source>
</reference>
<protein>
    <recommendedName>
        <fullName evidence="4">Tyrosine-protein kinase ephrin type A/B receptor-like domain-containing protein</fullName>
    </recommendedName>
</protein>
<dbReference type="EMBL" id="JALJOV010002104">
    <property type="protein sequence ID" value="KAK9834365.1"/>
    <property type="molecule type" value="Genomic_DNA"/>
</dbReference>
<keyword evidence="3" id="KW-1185">Reference proteome</keyword>
<name>A0AAW1RLK1_9CHLO</name>
<accession>A0AAW1RLK1</accession>
<feature type="non-terminal residue" evidence="2">
    <location>
        <position position="96"/>
    </location>
</feature>
<gene>
    <name evidence="2" type="ORF">WJX84_002197</name>
</gene>
<evidence type="ECO:0000313" key="3">
    <source>
        <dbReference type="Proteomes" id="UP001485043"/>
    </source>
</evidence>
<evidence type="ECO:0000313" key="2">
    <source>
        <dbReference type="EMBL" id="KAK9834365.1"/>
    </source>
</evidence>
<dbReference type="Gene3D" id="2.10.50.10">
    <property type="entry name" value="Tumor Necrosis Factor Receptor, subunit A, domain 2"/>
    <property type="match status" value="1"/>
</dbReference>
<feature type="chain" id="PRO_5043755022" description="Tyrosine-protein kinase ephrin type A/B receptor-like domain-containing protein" evidence="1">
    <location>
        <begin position="25"/>
        <end position="96"/>
    </location>
</feature>
<feature type="signal peptide" evidence="1">
    <location>
        <begin position="1"/>
        <end position="24"/>
    </location>
</feature>